<dbReference type="PROSITE" id="PS50106">
    <property type="entry name" value="PDZ"/>
    <property type="match status" value="1"/>
</dbReference>
<evidence type="ECO:0000256" key="11">
    <source>
        <dbReference type="PROSITE-ProRule" id="PRU00146"/>
    </source>
</evidence>
<dbReference type="InterPro" id="IPR003888">
    <property type="entry name" value="FYrich_N"/>
</dbReference>
<feature type="domain" description="PHD-type" evidence="14">
    <location>
        <begin position="2341"/>
        <end position="2391"/>
    </location>
</feature>
<dbReference type="Gene3D" id="3.30.40.10">
    <property type="entry name" value="Zinc/RING finger domain, C3HC4 (zinc finger)"/>
    <property type="match status" value="2"/>
</dbReference>
<dbReference type="InterPro" id="IPR001487">
    <property type="entry name" value="Bromodomain"/>
</dbReference>
<evidence type="ECO:0000313" key="17">
    <source>
        <dbReference type="Proteomes" id="UP000794436"/>
    </source>
</evidence>
<keyword evidence="4 11" id="KW-0863">Zinc-finger</keyword>
<feature type="compositionally biased region" description="Basic and acidic residues" evidence="12">
    <location>
        <begin position="45"/>
        <end position="59"/>
    </location>
</feature>
<evidence type="ECO:0000313" key="16">
    <source>
        <dbReference type="EMBL" id="TMW68172.1"/>
    </source>
</evidence>
<feature type="region of interest" description="Disordered" evidence="12">
    <location>
        <begin position="2156"/>
        <end position="2197"/>
    </location>
</feature>
<dbReference type="SMART" id="SM00542">
    <property type="entry name" value="FYRC"/>
    <property type="match status" value="1"/>
</dbReference>
<dbReference type="PROSITE" id="PS00633">
    <property type="entry name" value="BROMODOMAIN_1"/>
    <property type="match status" value="1"/>
</dbReference>
<dbReference type="Pfam" id="PF00439">
    <property type="entry name" value="Bromodomain"/>
    <property type="match status" value="2"/>
</dbReference>
<feature type="compositionally biased region" description="Polar residues" evidence="12">
    <location>
        <begin position="521"/>
        <end position="549"/>
    </location>
</feature>
<proteinExistence type="predicted"/>
<evidence type="ECO:0000256" key="7">
    <source>
        <dbReference type="ARBA" id="ARBA00023117"/>
    </source>
</evidence>
<dbReference type="GO" id="GO:0005634">
    <property type="term" value="C:nucleus"/>
    <property type="evidence" value="ECO:0007669"/>
    <property type="project" value="UniProtKB-SubCell"/>
</dbReference>
<dbReference type="GO" id="GO:0000785">
    <property type="term" value="C:chromatin"/>
    <property type="evidence" value="ECO:0007669"/>
    <property type="project" value="TreeGrafter"/>
</dbReference>
<dbReference type="SUPFAM" id="SSF47370">
    <property type="entry name" value="Bromodomain"/>
    <property type="match status" value="2"/>
</dbReference>
<feature type="region of interest" description="Disordered" evidence="12">
    <location>
        <begin position="1383"/>
        <end position="1409"/>
    </location>
</feature>
<dbReference type="InterPro" id="IPR013083">
    <property type="entry name" value="Znf_RING/FYVE/PHD"/>
</dbReference>
<gene>
    <name evidence="16" type="ORF">Poli38472_007844</name>
</gene>
<keyword evidence="7 10" id="KW-0103">Bromodomain</keyword>
<dbReference type="EMBL" id="SPLM01000003">
    <property type="protein sequence ID" value="TMW68172.1"/>
    <property type="molecule type" value="Genomic_DNA"/>
</dbReference>
<feature type="region of interest" description="Disordered" evidence="12">
    <location>
        <begin position="1713"/>
        <end position="1740"/>
    </location>
</feature>
<dbReference type="CDD" id="cd15543">
    <property type="entry name" value="PHD_RSF1"/>
    <property type="match status" value="2"/>
</dbReference>
<evidence type="ECO:0000256" key="8">
    <source>
        <dbReference type="ARBA" id="ARBA00023125"/>
    </source>
</evidence>
<protein>
    <submittedName>
        <fullName evidence="16">Uncharacterized protein</fullName>
    </submittedName>
</protein>
<evidence type="ECO:0000256" key="4">
    <source>
        <dbReference type="ARBA" id="ARBA00022771"/>
    </source>
</evidence>
<feature type="region of interest" description="Disordered" evidence="12">
    <location>
        <begin position="516"/>
        <end position="551"/>
    </location>
</feature>
<evidence type="ECO:0000256" key="6">
    <source>
        <dbReference type="ARBA" id="ARBA00023054"/>
    </source>
</evidence>
<evidence type="ECO:0000256" key="12">
    <source>
        <dbReference type="SAM" id="MobiDB-lite"/>
    </source>
</evidence>
<keyword evidence="17" id="KW-1185">Reference proteome</keyword>
<comment type="subcellular location">
    <subcellularLocation>
        <location evidence="1">Nucleus</location>
    </subcellularLocation>
</comment>
<comment type="caution">
    <text evidence="16">The sequence shown here is derived from an EMBL/GenBank/DDBJ whole genome shotgun (WGS) entry which is preliminary data.</text>
</comment>
<feature type="region of interest" description="Disordered" evidence="12">
    <location>
        <begin position="1"/>
        <end position="107"/>
    </location>
</feature>
<dbReference type="PANTHER" id="PTHR45915">
    <property type="entry name" value="TRANSCRIPTION INTERMEDIARY FACTOR"/>
    <property type="match status" value="1"/>
</dbReference>
<dbReference type="InterPro" id="IPR018359">
    <property type="entry name" value="Bromodomain_CS"/>
</dbReference>
<dbReference type="PROSITE" id="PS50016">
    <property type="entry name" value="ZF_PHD_2"/>
    <property type="match status" value="2"/>
</dbReference>
<dbReference type="InterPro" id="IPR019787">
    <property type="entry name" value="Znf_PHD-finger"/>
</dbReference>
<dbReference type="InterPro" id="IPR003889">
    <property type="entry name" value="FYrich_C"/>
</dbReference>
<feature type="region of interest" description="Disordered" evidence="12">
    <location>
        <begin position="382"/>
        <end position="407"/>
    </location>
</feature>
<keyword evidence="2" id="KW-0808">Transferase</keyword>
<keyword evidence="3" id="KW-0479">Metal-binding</keyword>
<dbReference type="PRINTS" id="PR00503">
    <property type="entry name" value="BROMODOMAIN"/>
</dbReference>
<keyword evidence="5" id="KW-0862">Zinc</keyword>
<sequence>MDEAESNALMAASAPSSAASSPRADLLVYRRTYSSGSDEDSSDGDAEKTPQRTLREMESTPRASPDASADDPDTASDASGRSGGSRKTPSPHKRKRSSTQSLDDSPLTLEALGKAVEQRGLETTQLAQWQVDADGRLVDQDQKKYKSLRDAVRAFQYQITGQIPREDMYFLAVLRHRIAIASLPFRDGPISVHAFGRIVPKELFYTQKKLFPIGYESVVVVHVVKADNLQVRLKCKIVEGNNQKSPIFVVSLVEDSGLSFRSYVPTKAWKKAISHLETLPRDELAKLVDTAEEAEVLPSNSNEDGFGLLRRNVSRILEGLHLVMQCSDYQFWEERHPVSAEAHAKLRSRLVKQVKEAMKAQRVPKDEIKLSLVQELVLEEHDKSSEQLARDQNRREREKREAEKQSVREAARKLLEIELKAQEDAKEAQRREREERKNAMMEARLEVVRQKEAKKEAARREKEEERRMREEEKEMRRYLKEEERQRKAEERELVMKRRVDELKLRKKLRDEQKSILESGVMTATSTSIGSPSPQKRGRSTNASSTSVTPEQRRAALLKFVEEERERRRRLRLWERRRDAEQAVWNLVQQQLSTTLVSSTPKPAGTVKPGSGVFPDDAVTSLPELASVPTELQADVMFVWDVVSTFSDCLQRASVPSLRVFVSLLLLGENRVSAPAQSVDEASLLRGYAALHVDFVKALITEYFPLLQMGTSIEDFFRTRPLNIYTWPELVRQVCLLSIEAAHPSPDEQIIKSLKGSRSTRDDSVVLPLREKLQSRGTKLLQGEMYVEDVEVTPPKAHEQRPIANLPVVSGNTHADAHYGVVLADGVHQSVTLEQRDEHIVVGTLVVRNPDTSKDGDIDTKVDGSSGPDIKPGAYVIAINGHRLVDHSLQDVEALVASLPTPHGLLLSPTPPVVKPVLKHIPTTHSATKLKCCMHVLKMLRAKELAAPFNQPVDGELYPDYYSSGIITDPMDLGTIQEKLEDEEYEPDDVESFVDDVQLVWKNCYAFNSMKAEISNMAKKLSAIFDRLMEEYVETEVCRPLVSSEEDHCRKCQTNHVKDKLLLCDRCDASYHTFCLSPPLQEVPSGEWFCPRCLANPNVAAEIEKKQLAATSSDSKDAVENDDVVEYSELEKTILQVIDLLSRENYTELALADRVLILRALAELFLQTNAVQEVYQSIESKANELRKDCDEPLADLESRWEYFGPPKAASGIERTNHFLIDGEERELTDELLDYLEEKTLAESEDRALPPVPPSSNSDFELLLTDNSEDSEDSCSDEDELLLLEEFGDTFLRASSTVEDSEAAISQESTPMCAFCGLEEGILNGALSTFRRSPLDPTITEIGKFELPIVLEDEEESVSPLFTVTTLSTPVGRNVMIEQLPNGFRLQHPTASSPDDASADPESDSSVRPADFSEGMHHIANFVLHFIKISGYLANREAQDLSQCRPVRASGDPRMMSMLPASFVQQMELLEKVKIAFESRRGSPPAPSAAPSSSEQLIHVNFHEGPLGIMINHTARGKVIVTEFSMERGAIGQAAASGKILIGDEVYAVNGTLVSAIGVEGFKALIARSQRPVRVTFRRFANGASRPVPAAAYTQSQYQGGATSGGAYHQAVGMMAPQQGLMQQAGSQNVMPQRSITPPYPNPNMVSYQAQPQQQPNQAVSRTNGEVMPGWYDGTQNANAMTNPGGWPMESAELPAFNNPVDNGFPFNDQLQGMPTAQPRSSAAMGFPSPPQMPSMPPASAAMPDCPMPPSSYVQFVPPNDPSMTQDPSTITFFDANETTFRSTPEFEFDTSAVSSVEGVSNPALSPAPTGSVSISEVETEVDEAGSVSQMTTPAQSDAESDAKTDRRRGTGTQVSAEVADVGELIDLSQGRRRTARVSRKITTNIADMYDPELTTGRGRASGRVEPAEPTHGEVGELATELLEDFVATIRPSKGPVPVSLQLLRAQLLAIEAAIPREAFRSGRWTRAVRAAWAEMVYTSDSSYSVLEATLFLESNLESEWLDSCWKSSFLPTARNALATVTIASAALRVFALDDAISYVRAKRGGKRRQQPRGGASSTASGVAIVAGASVDLIQQQAPSHPSELAFMTKLHPRTIEIGTRLVDRVVMMQREKSMTPLLLRKAIREIEALTGLTETDIDQWIKSAALHAQTVRNNLSVNTASTGGSQRQPTPKRKSTPGSTREQEPSRKRRAGGGSSSRQFVELPCYELQLPAFAIPKTAGGVDPTVRLRLEFIISTLLKSPLAAPFAAPVDPRDVPGYTDIIKIPMDLGTIKTRLSRGYYEQRYELFLQDVNLVWTNCFTFNRLDAEISKCANRLRSIFSRLFETWISTQPPQTQVAQLPSEEQCRHCAQTQDSERMLLCDSCDAAYHLFCLDPPLPAIPSGDWFCPKCPIQRLEL</sequence>
<name>A0A8K1CSX7_PYTOL</name>
<organism evidence="16 17">
    <name type="scientific">Pythium oligandrum</name>
    <name type="common">Mycoparasitic fungus</name>
    <dbReference type="NCBI Taxonomy" id="41045"/>
    <lineage>
        <taxon>Eukaryota</taxon>
        <taxon>Sar</taxon>
        <taxon>Stramenopiles</taxon>
        <taxon>Oomycota</taxon>
        <taxon>Peronosporomycetes</taxon>
        <taxon>Pythiales</taxon>
        <taxon>Pythiaceae</taxon>
        <taxon>Pythium</taxon>
    </lineage>
</organism>
<dbReference type="Pfam" id="PF05965">
    <property type="entry name" value="FYRC"/>
    <property type="match status" value="1"/>
</dbReference>
<feature type="compositionally biased region" description="Polar residues" evidence="12">
    <location>
        <begin position="2156"/>
        <end position="2168"/>
    </location>
</feature>
<dbReference type="OrthoDB" id="124855at2759"/>
<feature type="compositionally biased region" description="Polar residues" evidence="12">
    <location>
        <begin position="1825"/>
        <end position="1836"/>
    </location>
</feature>
<dbReference type="Gene3D" id="3.30.160.360">
    <property type="match status" value="1"/>
</dbReference>
<dbReference type="InterPro" id="IPR001965">
    <property type="entry name" value="Znf_PHD"/>
</dbReference>
<feature type="domain" description="PDZ" evidence="15">
    <location>
        <begin position="1502"/>
        <end position="1579"/>
    </location>
</feature>
<feature type="compositionally biased region" description="Pro residues" evidence="12">
    <location>
        <begin position="1726"/>
        <end position="1735"/>
    </location>
</feature>
<dbReference type="GO" id="GO:0016740">
    <property type="term" value="F:transferase activity"/>
    <property type="evidence" value="ECO:0007669"/>
    <property type="project" value="UniProtKB-KW"/>
</dbReference>
<dbReference type="GO" id="GO:0003677">
    <property type="term" value="F:DNA binding"/>
    <property type="evidence" value="ECO:0007669"/>
    <property type="project" value="UniProtKB-KW"/>
</dbReference>
<evidence type="ECO:0000256" key="5">
    <source>
        <dbReference type="ARBA" id="ARBA00022833"/>
    </source>
</evidence>
<dbReference type="InterPro" id="IPR011011">
    <property type="entry name" value="Znf_FYVE_PHD"/>
</dbReference>
<evidence type="ECO:0000256" key="10">
    <source>
        <dbReference type="PROSITE-ProRule" id="PRU00035"/>
    </source>
</evidence>
<keyword evidence="6" id="KW-0175">Coiled coil</keyword>
<feature type="domain" description="Bromo" evidence="13">
    <location>
        <begin position="2237"/>
        <end position="2308"/>
    </location>
</feature>
<dbReference type="PROSITE" id="PS51543">
    <property type="entry name" value="FYRC"/>
    <property type="match status" value="1"/>
</dbReference>
<dbReference type="SUPFAM" id="SSF50156">
    <property type="entry name" value="PDZ domain-like"/>
    <property type="match status" value="1"/>
</dbReference>
<reference evidence="16" key="1">
    <citation type="submission" date="2019-03" db="EMBL/GenBank/DDBJ databases">
        <title>Long read genome sequence of the mycoparasitic Pythium oligandrum ATCC 38472 isolated from sugarbeet rhizosphere.</title>
        <authorList>
            <person name="Gaulin E."/>
        </authorList>
    </citation>
    <scope>NUCLEOTIDE SEQUENCE</scope>
    <source>
        <strain evidence="16">ATCC 38472_TT</strain>
    </source>
</reference>
<dbReference type="Pfam" id="PF05964">
    <property type="entry name" value="FYRN"/>
    <property type="match status" value="1"/>
</dbReference>
<dbReference type="SMART" id="SM00249">
    <property type="entry name" value="PHD"/>
    <property type="match status" value="2"/>
</dbReference>
<evidence type="ECO:0000259" key="15">
    <source>
        <dbReference type="PROSITE" id="PS50106"/>
    </source>
</evidence>
<dbReference type="SUPFAM" id="SSF57903">
    <property type="entry name" value="FYVE/PHD zinc finger"/>
    <property type="match status" value="2"/>
</dbReference>
<dbReference type="PANTHER" id="PTHR45915:SF2">
    <property type="entry name" value="TOUTATIS, ISOFORM E"/>
    <property type="match status" value="1"/>
</dbReference>
<dbReference type="Pfam" id="PF00628">
    <property type="entry name" value="PHD"/>
    <property type="match status" value="2"/>
</dbReference>
<dbReference type="InterPro" id="IPR036427">
    <property type="entry name" value="Bromodomain-like_sf"/>
</dbReference>
<evidence type="ECO:0000259" key="13">
    <source>
        <dbReference type="PROSITE" id="PS50014"/>
    </source>
</evidence>
<dbReference type="Gene3D" id="1.20.920.10">
    <property type="entry name" value="Bromodomain-like"/>
    <property type="match status" value="2"/>
</dbReference>
<evidence type="ECO:0000256" key="1">
    <source>
        <dbReference type="ARBA" id="ARBA00004123"/>
    </source>
</evidence>
<feature type="region of interest" description="Disordered" evidence="12">
    <location>
        <begin position="1797"/>
        <end position="1851"/>
    </location>
</feature>
<evidence type="ECO:0000256" key="2">
    <source>
        <dbReference type="ARBA" id="ARBA00022679"/>
    </source>
</evidence>
<dbReference type="SMART" id="SM00297">
    <property type="entry name" value="BROMO"/>
    <property type="match status" value="2"/>
</dbReference>
<dbReference type="InterPro" id="IPR019786">
    <property type="entry name" value="Zinc_finger_PHD-type_CS"/>
</dbReference>
<evidence type="ECO:0000256" key="3">
    <source>
        <dbReference type="ARBA" id="ARBA00022723"/>
    </source>
</evidence>
<feature type="region of interest" description="Disordered" evidence="12">
    <location>
        <begin position="1891"/>
        <end position="1911"/>
    </location>
</feature>
<evidence type="ECO:0000256" key="9">
    <source>
        <dbReference type="ARBA" id="ARBA00023242"/>
    </source>
</evidence>
<feature type="domain" description="PHD-type" evidence="14">
    <location>
        <begin position="1045"/>
        <end position="1095"/>
    </location>
</feature>
<accession>A0A8K1CSX7</accession>
<dbReference type="PROSITE" id="PS51542">
    <property type="entry name" value="FYRN"/>
    <property type="match status" value="1"/>
</dbReference>
<dbReference type="PROSITE" id="PS01359">
    <property type="entry name" value="ZF_PHD_1"/>
    <property type="match status" value="2"/>
</dbReference>
<dbReference type="GO" id="GO:0008270">
    <property type="term" value="F:zinc ion binding"/>
    <property type="evidence" value="ECO:0007669"/>
    <property type="project" value="UniProtKB-KW"/>
</dbReference>
<dbReference type="Proteomes" id="UP000794436">
    <property type="component" value="Unassembled WGS sequence"/>
</dbReference>
<dbReference type="InterPro" id="IPR001478">
    <property type="entry name" value="PDZ"/>
</dbReference>
<dbReference type="CDD" id="cd04369">
    <property type="entry name" value="Bromodomain"/>
    <property type="match status" value="1"/>
</dbReference>
<keyword evidence="9" id="KW-0539">Nucleus</keyword>
<feature type="domain" description="Bromo" evidence="13">
    <location>
        <begin position="940"/>
        <end position="1014"/>
    </location>
</feature>
<keyword evidence="8" id="KW-0238">DNA-binding</keyword>
<dbReference type="SMART" id="SM00228">
    <property type="entry name" value="PDZ"/>
    <property type="match status" value="1"/>
</dbReference>
<dbReference type="InterPro" id="IPR036034">
    <property type="entry name" value="PDZ_sf"/>
</dbReference>
<feature type="region of interest" description="Disordered" evidence="12">
    <location>
        <begin position="450"/>
        <end position="472"/>
    </location>
</feature>
<feature type="compositionally biased region" description="Low complexity" evidence="12">
    <location>
        <begin position="11"/>
        <end position="22"/>
    </location>
</feature>
<evidence type="ECO:0000259" key="14">
    <source>
        <dbReference type="PROSITE" id="PS50016"/>
    </source>
</evidence>
<dbReference type="PROSITE" id="PS50014">
    <property type="entry name" value="BROMODOMAIN_2"/>
    <property type="match status" value="2"/>
</dbReference>